<dbReference type="SMART" id="SM00028">
    <property type="entry name" value="TPR"/>
    <property type="match status" value="4"/>
</dbReference>
<dbReference type="STRING" id="65357.A0A024G6M3"/>
<dbReference type="InterPro" id="IPR011990">
    <property type="entry name" value="TPR-like_helical_dom_sf"/>
</dbReference>
<feature type="repeat" description="TPR" evidence="3">
    <location>
        <begin position="81"/>
        <end position="114"/>
    </location>
</feature>
<dbReference type="EMBL" id="CAIX01000031">
    <property type="protein sequence ID" value="CCI42224.1"/>
    <property type="molecule type" value="Genomic_DNA"/>
</dbReference>
<evidence type="ECO:0000313" key="5">
    <source>
        <dbReference type="EMBL" id="CCI42224.1"/>
    </source>
</evidence>
<dbReference type="Gene3D" id="1.25.40.1040">
    <property type="match status" value="1"/>
</dbReference>
<dbReference type="GO" id="GO:0005737">
    <property type="term" value="C:cytoplasm"/>
    <property type="evidence" value="ECO:0007669"/>
    <property type="project" value="UniProtKB-ARBA"/>
</dbReference>
<evidence type="ECO:0000313" key="6">
    <source>
        <dbReference type="Proteomes" id="UP000053237"/>
    </source>
</evidence>
<reference evidence="5 6" key="1">
    <citation type="submission" date="2012-05" db="EMBL/GenBank/DDBJ databases">
        <title>Recombination and specialization in a pathogen metapopulation.</title>
        <authorList>
            <person name="Gardiner A."/>
            <person name="Kemen E."/>
            <person name="Schultz-Larsen T."/>
            <person name="MacLean D."/>
            <person name="Van Oosterhout C."/>
            <person name="Jones J.D.G."/>
        </authorList>
    </citation>
    <scope>NUCLEOTIDE SEQUENCE [LARGE SCALE GENOMIC DNA]</scope>
    <source>
        <strain evidence="5 6">Ac Nc2</strain>
    </source>
</reference>
<protein>
    <submittedName>
        <fullName evidence="5">Uncharacterized protein</fullName>
    </submittedName>
</protein>
<dbReference type="PIRSF" id="PIRSF000422">
    <property type="entry name" value="N-terminal-AcTrfase-A_aux_su"/>
    <property type="match status" value="1"/>
</dbReference>
<dbReference type="FunFam" id="1.25.40.1040:FF:000003">
    <property type="entry name" value="N-terminal acetyltransferase A, auxiliary subunit"/>
    <property type="match status" value="1"/>
</dbReference>
<name>A0A024G6M3_9STRA</name>
<dbReference type="InterPro" id="IPR013105">
    <property type="entry name" value="TPR_2"/>
</dbReference>
<dbReference type="Pfam" id="PF07719">
    <property type="entry name" value="TPR_2"/>
    <property type="match status" value="1"/>
</dbReference>
<feature type="compositionally biased region" description="Basic and acidic residues" evidence="4">
    <location>
        <begin position="657"/>
        <end position="673"/>
    </location>
</feature>
<gene>
    <name evidence="5" type="ORF">BN9_030080</name>
</gene>
<comment type="caution">
    <text evidence="5">The sequence shown here is derived from an EMBL/GenBank/DDBJ whole genome shotgun (WGS) entry which is preliminary data.</text>
</comment>
<dbReference type="InterPro" id="IPR019734">
    <property type="entry name" value="TPR_rpt"/>
</dbReference>
<sequence length="794" mass="93135">MTVHSRHLPSKEASLFRSIVKHYELKQYKKGLKTSDLILKKYPEHGETLAMKGLLLSCMNGRKEEAYEFARLGLKNDLKSHVCWHVYGLLYRSDRNYHEAIKCYRNAIRLDPQNVQILRDLYLLQVQMRDLRGFAETRRAILTLMPNNRNNWIGFAIAHHLLGNYQMAIDIIKKYVGTLEPNTSPSYEDSEMYLYQNQLLQESGNIDKALEHLMEKQNFILDTLAWRQKKAEFLVQLERYDEAVIAYEELLDINVDNFIYHHGLQSALIQKKTYFQYDCPQLLSNCPKFKHDSNLSNHVSVLVQYYDQKRKHYIEKSNVSASLTYLRLLLDLTTGDEFKILLDEYLRRQLLCGVPSVGSEMRRLYKSEEHKDKVVILEKLLVAYLQTLEQHQTLDIPVTFKTCVKAPSAEKTLLWTHYLAAQHFDRLEKYDKALEHIEKCIDSEPNVLDFHQRKGRIYKHQNEFSAAADVMIHARKLDLSDRYINNKATKYLLRADRVQEASSTIALFTRHEGDPQQNLNEMQCMWYELACGRSHFRQKQFGMALKQFNAIDKHFQDFEDDQFDFHTYCVRKMTLRAYVQVLSFCDSIYKHPMYVQAALGIITTYLALYEERIASEACNGFGTLSVAEKKKAKRAQAKARKAEFKKKEEEMRLAQMKEMEKEKEKEKEKDKSKRNNTKVIPKDLDPLGHELLRKPALEEAWKFVVTLQKHAADRLETHFAAFDVALRKERFLLCLQALLKAKKCMHSSSDQRDWWTRVEIFQSKVQQELVSEGQGDVGRIIQVYQSELKLDSVS</sequence>
<keyword evidence="2 3" id="KW-0802">TPR repeat</keyword>
<dbReference type="FunCoup" id="A0A024G6M3">
    <property type="interactions" value="509"/>
</dbReference>
<dbReference type="PANTHER" id="PTHR22767">
    <property type="entry name" value="N-TERMINAL ACETYLTRANSFERASE-RELATED"/>
    <property type="match status" value="1"/>
</dbReference>
<evidence type="ECO:0000256" key="1">
    <source>
        <dbReference type="ARBA" id="ARBA00022737"/>
    </source>
</evidence>
<dbReference type="Pfam" id="PF12569">
    <property type="entry name" value="NatA_aux_su"/>
    <property type="match status" value="1"/>
</dbReference>
<evidence type="ECO:0000256" key="3">
    <source>
        <dbReference type="PROSITE-ProRule" id="PRU00339"/>
    </source>
</evidence>
<proteinExistence type="predicted"/>
<feature type="region of interest" description="Disordered" evidence="4">
    <location>
        <begin position="657"/>
        <end position="681"/>
    </location>
</feature>
<keyword evidence="6" id="KW-1185">Reference proteome</keyword>
<evidence type="ECO:0000256" key="4">
    <source>
        <dbReference type="SAM" id="MobiDB-lite"/>
    </source>
</evidence>
<dbReference type="Proteomes" id="UP000053237">
    <property type="component" value="Unassembled WGS sequence"/>
</dbReference>
<dbReference type="Gene3D" id="1.25.40.1010">
    <property type="match status" value="1"/>
</dbReference>
<dbReference type="SUPFAM" id="SSF48452">
    <property type="entry name" value="TPR-like"/>
    <property type="match status" value="2"/>
</dbReference>
<dbReference type="InterPro" id="IPR021183">
    <property type="entry name" value="NatA_aux_su"/>
</dbReference>
<evidence type="ECO:0000256" key="2">
    <source>
        <dbReference type="ARBA" id="ARBA00022803"/>
    </source>
</evidence>
<accession>A0A024G6M3</accession>
<dbReference type="AlphaFoldDB" id="A0A024G6M3"/>
<dbReference type="PANTHER" id="PTHR22767:SF2">
    <property type="entry name" value="N(ALPHA)-ACETYLTRANSFERASE 15_16, ISOFORM A"/>
    <property type="match status" value="1"/>
</dbReference>
<keyword evidence="1" id="KW-0677">Repeat</keyword>
<dbReference type="PROSITE" id="PS50005">
    <property type="entry name" value="TPR"/>
    <property type="match status" value="1"/>
</dbReference>
<dbReference type="InParanoid" id="A0A024G6M3"/>
<dbReference type="OrthoDB" id="10263032at2759"/>
<organism evidence="5 6">
    <name type="scientific">Albugo candida</name>
    <dbReference type="NCBI Taxonomy" id="65357"/>
    <lineage>
        <taxon>Eukaryota</taxon>
        <taxon>Sar</taxon>
        <taxon>Stramenopiles</taxon>
        <taxon>Oomycota</taxon>
        <taxon>Peronosporomycetes</taxon>
        <taxon>Albuginales</taxon>
        <taxon>Albuginaceae</taxon>
        <taxon>Albugo</taxon>
    </lineage>
</organism>